<evidence type="ECO:0000256" key="1">
    <source>
        <dbReference type="ARBA" id="ARBA00026169"/>
    </source>
</evidence>
<name>A0A0B6Z8K7_9EUPU</name>
<sequence length="323" mass="36936">MVSILNSFEDRLQNLEKTIVPVYSETENLRRRQENIEKTTHTLDSVLSYYHTAKDVEETVKEGPAASDLETYMSYLEKVIKAKKYFEVHSPNSKEFRDIERIFEDGKEALHHEFKSLLNRHGRPLPPIVILDLLNTDEELSSIEIDTNMTLEQLPEKVIADLRTISKWLTEYEKSTEFIRTYQAARSTVLTHSIAGFREHLKSSSGTSFNSSHLSFGVQGTPAGGGKLRGTKDVPPKKAKKKILNFTKKATSLLQLEQGHRKQVFCPDPIKEETTDPESDLYISELSAVLRLIQSEAHLMRGIIPENIRELLLIILFNKLLTR</sequence>
<evidence type="ECO:0000313" key="2">
    <source>
        <dbReference type="EMBL" id="CEK64712.1"/>
    </source>
</evidence>
<dbReference type="SUPFAM" id="SSF74788">
    <property type="entry name" value="Cullin repeat-like"/>
    <property type="match status" value="1"/>
</dbReference>
<gene>
    <name evidence="2" type="primary">ORF52664</name>
</gene>
<dbReference type="PANTHER" id="PTHR12542:SF41">
    <property type="entry name" value="EXOCYST COMPLEX COMPONENT 7"/>
    <property type="match status" value="1"/>
</dbReference>
<organism evidence="2">
    <name type="scientific">Arion vulgaris</name>
    <dbReference type="NCBI Taxonomy" id="1028688"/>
    <lineage>
        <taxon>Eukaryota</taxon>
        <taxon>Metazoa</taxon>
        <taxon>Spiralia</taxon>
        <taxon>Lophotrochozoa</taxon>
        <taxon>Mollusca</taxon>
        <taxon>Gastropoda</taxon>
        <taxon>Heterobranchia</taxon>
        <taxon>Euthyneura</taxon>
        <taxon>Panpulmonata</taxon>
        <taxon>Eupulmonata</taxon>
        <taxon>Stylommatophora</taxon>
        <taxon>Helicina</taxon>
        <taxon>Arionoidea</taxon>
        <taxon>Arionidae</taxon>
        <taxon>Arion</taxon>
    </lineage>
</organism>
<reference evidence="2" key="1">
    <citation type="submission" date="2014-12" db="EMBL/GenBank/DDBJ databases">
        <title>Insight into the proteome of Arion vulgaris.</title>
        <authorList>
            <person name="Aradska J."/>
            <person name="Bulat T."/>
            <person name="Smidak R."/>
            <person name="Sarate P."/>
            <person name="Gangsoo J."/>
            <person name="Sialana F."/>
            <person name="Bilban M."/>
            <person name="Lubec G."/>
        </authorList>
    </citation>
    <scope>NUCLEOTIDE SEQUENCE</scope>
    <source>
        <tissue evidence="2">Skin</tissue>
    </source>
</reference>
<protein>
    <recommendedName>
        <fullName evidence="1">Exocyst complex component 7</fullName>
    </recommendedName>
</protein>
<dbReference type="Gene3D" id="1.20.1280.170">
    <property type="entry name" value="Exocyst complex component Exo70"/>
    <property type="match status" value="1"/>
</dbReference>
<dbReference type="EMBL" id="HACG01017847">
    <property type="protein sequence ID" value="CEK64712.1"/>
    <property type="molecule type" value="Transcribed_RNA"/>
</dbReference>
<accession>A0A0B6Z8K7</accession>
<dbReference type="InterPro" id="IPR004140">
    <property type="entry name" value="Exo70"/>
</dbReference>
<dbReference type="GO" id="GO:0006887">
    <property type="term" value="P:exocytosis"/>
    <property type="evidence" value="ECO:0007669"/>
    <property type="project" value="InterPro"/>
</dbReference>
<proteinExistence type="predicted"/>
<dbReference type="GO" id="GO:0000145">
    <property type="term" value="C:exocyst"/>
    <property type="evidence" value="ECO:0007669"/>
    <property type="project" value="InterPro"/>
</dbReference>
<dbReference type="InterPro" id="IPR016159">
    <property type="entry name" value="Cullin_repeat-like_dom_sf"/>
</dbReference>
<dbReference type="PANTHER" id="PTHR12542">
    <property type="entry name" value="EXOCYST COMPLEX PROTEIN EXO70"/>
    <property type="match status" value="1"/>
</dbReference>
<dbReference type="AlphaFoldDB" id="A0A0B6Z8K7"/>
<dbReference type="Pfam" id="PF20669">
    <property type="entry name" value="Exo70_N"/>
    <property type="match status" value="1"/>
</dbReference>